<reference evidence="2 3" key="1">
    <citation type="submission" date="2017-06" db="EMBL/GenBank/DDBJ databases">
        <title>Genome sequencing of cyanobaciteial culture collection at National Institute for Environmental Studies (NIES).</title>
        <authorList>
            <person name="Hirose Y."/>
            <person name="Shimura Y."/>
            <person name="Fujisawa T."/>
            <person name="Nakamura Y."/>
            <person name="Kawachi M."/>
        </authorList>
    </citation>
    <scope>NUCLEOTIDE SEQUENCE [LARGE SCALE GENOMIC DNA]</scope>
    <source>
        <strain evidence="2 3">NIES-4072</strain>
    </source>
</reference>
<evidence type="ECO:0000313" key="2">
    <source>
        <dbReference type="EMBL" id="GBG18501.1"/>
    </source>
</evidence>
<evidence type="ECO:0000313" key="3">
    <source>
        <dbReference type="Proteomes" id="UP000245124"/>
    </source>
</evidence>
<keyword evidence="1" id="KW-1133">Transmembrane helix</keyword>
<keyword evidence="1" id="KW-0472">Membrane</keyword>
<dbReference type="Proteomes" id="UP000245124">
    <property type="component" value="Unassembled WGS sequence"/>
</dbReference>
<evidence type="ECO:0000256" key="1">
    <source>
        <dbReference type="SAM" id="Phobius"/>
    </source>
</evidence>
<dbReference type="EMBL" id="BDUD01000001">
    <property type="protein sequence ID" value="GBG18501.1"/>
    <property type="molecule type" value="Genomic_DNA"/>
</dbReference>
<keyword evidence="1" id="KW-0812">Transmembrane</keyword>
<dbReference type="AlphaFoldDB" id="A0A2R5FRR4"/>
<keyword evidence="3" id="KW-1185">Reference proteome</keyword>
<protein>
    <submittedName>
        <fullName evidence="2">Uncharacterized protein</fullName>
    </submittedName>
</protein>
<accession>A0A2R5FRR4</accession>
<sequence length="65" mass="7417">MAGVLIFVPISLRQQGIVVILALLSVRTRILHHKDLAPSTIFLALFVTFERTPTNCLQYSWGFFR</sequence>
<proteinExistence type="predicted"/>
<comment type="caution">
    <text evidence="2">The sequence shown here is derived from an EMBL/GenBank/DDBJ whole genome shotgun (WGS) entry which is preliminary data.</text>
</comment>
<gene>
    <name evidence="2" type="ORF">NIES4072_21660</name>
</gene>
<feature type="transmembrane region" description="Helical" evidence="1">
    <location>
        <begin position="6"/>
        <end position="26"/>
    </location>
</feature>
<name>A0A2R5FRR4_NOSCO</name>
<organism evidence="2 3">
    <name type="scientific">Nostoc commune NIES-4072</name>
    <dbReference type="NCBI Taxonomy" id="2005467"/>
    <lineage>
        <taxon>Bacteria</taxon>
        <taxon>Bacillati</taxon>
        <taxon>Cyanobacteriota</taxon>
        <taxon>Cyanophyceae</taxon>
        <taxon>Nostocales</taxon>
        <taxon>Nostocaceae</taxon>
        <taxon>Nostoc</taxon>
    </lineage>
</organism>